<dbReference type="InterPro" id="IPR050930">
    <property type="entry name" value="MFS_Vesicular_Transporter"/>
</dbReference>
<dbReference type="AlphaFoldDB" id="A0A7R9KDH7"/>
<reference evidence="7" key="1">
    <citation type="submission" date="2020-11" db="EMBL/GenBank/DDBJ databases">
        <authorList>
            <person name="Tran Van P."/>
        </authorList>
    </citation>
    <scope>NUCLEOTIDE SEQUENCE</scope>
</reference>
<dbReference type="GO" id="GO:0016020">
    <property type="term" value="C:membrane"/>
    <property type="evidence" value="ECO:0007669"/>
    <property type="project" value="UniProtKB-SubCell"/>
</dbReference>
<dbReference type="GO" id="GO:0022857">
    <property type="term" value="F:transmembrane transporter activity"/>
    <property type="evidence" value="ECO:0007669"/>
    <property type="project" value="TreeGrafter"/>
</dbReference>
<organism evidence="7">
    <name type="scientific">Medioppia subpectinata</name>
    <dbReference type="NCBI Taxonomy" id="1979941"/>
    <lineage>
        <taxon>Eukaryota</taxon>
        <taxon>Metazoa</taxon>
        <taxon>Ecdysozoa</taxon>
        <taxon>Arthropoda</taxon>
        <taxon>Chelicerata</taxon>
        <taxon>Arachnida</taxon>
        <taxon>Acari</taxon>
        <taxon>Acariformes</taxon>
        <taxon>Sarcoptiformes</taxon>
        <taxon>Oribatida</taxon>
        <taxon>Brachypylina</taxon>
        <taxon>Oppioidea</taxon>
        <taxon>Oppiidae</taxon>
        <taxon>Medioppia</taxon>
    </lineage>
</organism>
<evidence type="ECO:0000256" key="3">
    <source>
        <dbReference type="ARBA" id="ARBA00022692"/>
    </source>
</evidence>
<dbReference type="OrthoDB" id="6430902at2759"/>
<evidence type="ECO:0000313" key="7">
    <source>
        <dbReference type="EMBL" id="CAD7620823.1"/>
    </source>
</evidence>
<dbReference type="SUPFAM" id="SSF103473">
    <property type="entry name" value="MFS general substrate transporter"/>
    <property type="match status" value="1"/>
</dbReference>
<evidence type="ECO:0000256" key="6">
    <source>
        <dbReference type="SAM" id="Phobius"/>
    </source>
</evidence>
<accession>A0A7R9KDH7</accession>
<dbReference type="PANTHER" id="PTHR23506">
    <property type="entry name" value="GH10249P"/>
    <property type="match status" value="1"/>
</dbReference>
<dbReference type="PANTHER" id="PTHR23506:SF26">
    <property type="entry name" value="MFS-TYPE TRANSPORTER SLC18B1"/>
    <property type="match status" value="1"/>
</dbReference>
<dbReference type="Gene3D" id="1.20.1250.20">
    <property type="entry name" value="MFS general substrate transporter like domains"/>
    <property type="match status" value="1"/>
</dbReference>
<protein>
    <submittedName>
        <fullName evidence="7">Uncharacterized protein</fullName>
    </submittedName>
</protein>
<evidence type="ECO:0000256" key="5">
    <source>
        <dbReference type="ARBA" id="ARBA00023136"/>
    </source>
</evidence>
<evidence type="ECO:0000256" key="2">
    <source>
        <dbReference type="ARBA" id="ARBA00022448"/>
    </source>
</evidence>
<gene>
    <name evidence="7" type="ORF">OSB1V03_LOCUS1304</name>
</gene>
<keyword evidence="2" id="KW-0813">Transport</keyword>
<dbReference type="Proteomes" id="UP000759131">
    <property type="component" value="Unassembled WGS sequence"/>
</dbReference>
<dbReference type="EMBL" id="OC854941">
    <property type="protein sequence ID" value="CAD7620823.1"/>
    <property type="molecule type" value="Genomic_DNA"/>
</dbReference>
<feature type="transmembrane region" description="Helical" evidence="6">
    <location>
        <begin position="351"/>
        <end position="370"/>
    </location>
</feature>
<comment type="subcellular location">
    <subcellularLocation>
        <location evidence="1">Membrane</location>
        <topology evidence="1">Multi-pass membrane protein</topology>
    </subcellularLocation>
</comment>
<evidence type="ECO:0000256" key="4">
    <source>
        <dbReference type="ARBA" id="ARBA00022989"/>
    </source>
</evidence>
<proteinExistence type="predicted"/>
<evidence type="ECO:0000313" key="8">
    <source>
        <dbReference type="Proteomes" id="UP000759131"/>
    </source>
</evidence>
<feature type="non-terminal residue" evidence="7">
    <location>
        <position position="517"/>
    </location>
</feature>
<feature type="transmembrane region" description="Helical" evidence="6">
    <location>
        <begin position="257"/>
        <end position="283"/>
    </location>
</feature>
<evidence type="ECO:0000256" key="1">
    <source>
        <dbReference type="ARBA" id="ARBA00004141"/>
    </source>
</evidence>
<keyword evidence="4 6" id="KW-1133">Transmembrane helix</keyword>
<keyword evidence="5 6" id="KW-0472">Membrane</keyword>
<sequence>MIRAEPSTHVLLVLTQLDLGKEKSPIPQCNFSIMNGQLHDKSVHYREGSSKGSSSKNYRKSNINFKTVHYEEVFIQEKFTQEKLHYLLNIRGYRDMDWCYKRYNKCGIYKRIIRIKKIVVSEIWCKRSTQPNPTRSAQQSAHFSPQPVSLFLTRQPVFNPLSTQPNSAFENVNPTQPNPCRVGLGLRLFTMVLFVNLFHHNRNKLYKNTENVSIIQLLRNPSIVLNAMLNLNAGSIIGFNTTTLTLHISEISNISTIFVGLIFFTSGFTLFGCLSILVGAIIIGPIPGIPLAPAILVATFADAHREKIKGMVTCASTTSILSSMFTTSEAMGDFVGPLIGGSFMENLGYDWATVPLCLFQVTLILLILAIKRYNHVVRFDCLDANDKNLYERCLSDAQCLGTGSAADDVNGDQTVFCWQTAGQCVCADDYQDMDGECLLIADPYDKHECTAAKPCAGKYEACHKGQCKCAPNYKYDKKTKGCVKHKCSEDKHCRQLDDKHMDCDKGTGMCRCDKGYE</sequence>
<dbReference type="InterPro" id="IPR036259">
    <property type="entry name" value="MFS_trans_sf"/>
</dbReference>
<name>A0A7R9KDH7_9ACAR</name>
<keyword evidence="8" id="KW-1185">Reference proteome</keyword>
<keyword evidence="3 6" id="KW-0812">Transmembrane</keyword>
<dbReference type="EMBL" id="CAJPIZ010000366">
    <property type="protein sequence ID" value="CAG2101253.1"/>
    <property type="molecule type" value="Genomic_DNA"/>
</dbReference>